<dbReference type="PANTHER" id="PTHR47561:SF1">
    <property type="entry name" value="POLYSACCHARIDE DEACETYLASE FAMILY PROTEIN (AFU_ORTHOLOGUE AFUA_6G05030)"/>
    <property type="match status" value="1"/>
</dbReference>
<dbReference type="InterPro" id="IPR002509">
    <property type="entry name" value="NODB_dom"/>
</dbReference>
<dbReference type="PROSITE" id="PS51677">
    <property type="entry name" value="NODB"/>
    <property type="match status" value="1"/>
</dbReference>
<dbReference type="InterPro" id="IPR022560">
    <property type="entry name" value="DUF3473"/>
</dbReference>
<protein>
    <submittedName>
        <fullName evidence="2">DUF3473 domain-containing protein</fullName>
    </submittedName>
</protein>
<dbReference type="EMBL" id="JACCQK010000335">
    <property type="protein sequence ID" value="MBG0779496.1"/>
    <property type="molecule type" value="Genomic_DNA"/>
</dbReference>
<dbReference type="InterPro" id="IPR011330">
    <property type="entry name" value="Glyco_hydro/deAcase_b/a-brl"/>
</dbReference>
<dbReference type="Pfam" id="PF11959">
    <property type="entry name" value="DUF3473"/>
    <property type="match status" value="1"/>
</dbReference>
<evidence type="ECO:0000259" key="1">
    <source>
        <dbReference type="PROSITE" id="PS51677"/>
    </source>
</evidence>
<dbReference type="Gene3D" id="3.20.20.370">
    <property type="entry name" value="Glycoside hydrolase/deacetylase"/>
    <property type="match status" value="1"/>
</dbReference>
<reference evidence="2" key="1">
    <citation type="submission" date="2020-07" db="EMBL/GenBank/DDBJ databases">
        <title>Severe corrosion of carbon steel in oil field produced water can be linked to methanogenic archaea containing a special type of NiFe hydrogenase.</title>
        <authorList>
            <person name="Lahme S."/>
            <person name="Mand J."/>
            <person name="Longwell J."/>
            <person name="Smith R."/>
            <person name="Enning D."/>
        </authorList>
    </citation>
    <scope>NUCLEOTIDE SEQUENCE</scope>
    <source>
        <strain evidence="2">MIC098Bin6</strain>
    </source>
</reference>
<dbReference type="Pfam" id="PF01522">
    <property type="entry name" value="Polysacc_deac_1"/>
    <property type="match status" value="1"/>
</dbReference>
<dbReference type="InterPro" id="IPR045235">
    <property type="entry name" value="PuuE_HpPgdA-like"/>
</dbReference>
<comment type="caution">
    <text evidence="2">The sequence shown here is derived from an EMBL/GenBank/DDBJ whole genome shotgun (WGS) entry which is preliminary data.</text>
</comment>
<dbReference type="GO" id="GO:0005975">
    <property type="term" value="P:carbohydrate metabolic process"/>
    <property type="evidence" value="ECO:0007669"/>
    <property type="project" value="InterPro"/>
</dbReference>
<name>A0A931CY11_9BACT</name>
<proteinExistence type="predicted"/>
<evidence type="ECO:0000313" key="2">
    <source>
        <dbReference type="EMBL" id="MBG0779496.1"/>
    </source>
</evidence>
<dbReference type="PANTHER" id="PTHR47561">
    <property type="entry name" value="POLYSACCHARIDE DEACETYLASE FAMILY PROTEIN (AFU_ORTHOLOGUE AFUA_6G05030)"/>
    <property type="match status" value="1"/>
</dbReference>
<organism evidence="2 3">
    <name type="scientific">Desulfotignum balticum</name>
    <dbReference type="NCBI Taxonomy" id="115781"/>
    <lineage>
        <taxon>Bacteria</taxon>
        <taxon>Pseudomonadati</taxon>
        <taxon>Thermodesulfobacteriota</taxon>
        <taxon>Desulfobacteria</taxon>
        <taxon>Desulfobacterales</taxon>
        <taxon>Desulfobacteraceae</taxon>
        <taxon>Desulfotignum</taxon>
    </lineage>
</organism>
<dbReference type="SUPFAM" id="SSF88713">
    <property type="entry name" value="Glycoside hydrolase/deacetylase"/>
    <property type="match status" value="1"/>
</dbReference>
<feature type="domain" description="NodB homology" evidence="1">
    <location>
        <begin position="12"/>
        <end position="285"/>
    </location>
</feature>
<dbReference type="AlphaFoldDB" id="A0A931CY11"/>
<accession>A0A931CY11</accession>
<dbReference type="GO" id="GO:0016810">
    <property type="term" value="F:hydrolase activity, acting on carbon-nitrogen (but not peptide) bonds"/>
    <property type="evidence" value="ECO:0007669"/>
    <property type="project" value="InterPro"/>
</dbReference>
<gene>
    <name evidence="2" type="ORF">H0S81_06175</name>
</gene>
<dbReference type="Proteomes" id="UP000706172">
    <property type="component" value="Unassembled WGS sequence"/>
</dbReference>
<dbReference type="InterPro" id="IPR014344">
    <property type="entry name" value="XrtA_polysacc_deacetyl"/>
</dbReference>
<dbReference type="CDD" id="cd10941">
    <property type="entry name" value="CE4_PuuE_HpPgdA_like_2"/>
    <property type="match status" value="1"/>
</dbReference>
<evidence type="ECO:0000313" key="3">
    <source>
        <dbReference type="Proteomes" id="UP000706172"/>
    </source>
</evidence>
<dbReference type="NCBIfam" id="TIGR03006">
    <property type="entry name" value="pepcterm_polyde"/>
    <property type="match status" value="1"/>
</dbReference>
<sequence>MGLNTTASAEKPSILLTFDVEDWFQVENLKSQIPVSTWHQRELRVQKNTDLILDLLDSFDFGPKATFFVLGWVAQKCPDLVQNIAQRGHEVASHGFGHGLCSQMTPKELAQDLDMSRKMLEDMLGLPVSGYRAPSFSITPTALNLIQKAGYRYDSSYNSFSGHGRYGKFDFSQFSKHRGSVCISPDFCEVPVSNFEFRGRVLPLGGGGYFRLLPQAFFKLGMQSVLKKQNAFVFYAHPWEFDPGQPRVIGIHPWLKFRHYTSLNRTASKLAAMIQAFKWARFETVSRFLAQMPC</sequence>